<proteinExistence type="predicted"/>
<dbReference type="RefSeq" id="WP_089737953.1">
    <property type="nucleotide sequence ID" value="NZ_FNEG01000006.1"/>
</dbReference>
<dbReference type="STRING" id="445960.SAMN05421542_3624"/>
<evidence type="ECO:0000313" key="2">
    <source>
        <dbReference type="EMBL" id="SQB46372.1"/>
    </source>
</evidence>
<organism evidence="2 4">
    <name type="scientific">Chryseobacterium jejuense</name>
    <dbReference type="NCBI Taxonomy" id="445960"/>
    <lineage>
        <taxon>Bacteria</taxon>
        <taxon>Pseudomonadati</taxon>
        <taxon>Bacteroidota</taxon>
        <taxon>Flavobacteriia</taxon>
        <taxon>Flavobacteriales</taxon>
        <taxon>Weeksellaceae</taxon>
        <taxon>Chryseobacterium group</taxon>
        <taxon>Chryseobacterium</taxon>
    </lineage>
</organism>
<evidence type="ECO:0000313" key="3">
    <source>
        <dbReference type="Proteomes" id="UP000199426"/>
    </source>
</evidence>
<evidence type="ECO:0000313" key="1">
    <source>
        <dbReference type="EMBL" id="SDJ51055.1"/>
    </source>
</evidence>
<dbReference type="AlphaFoldDB" id="A0A2X2WST0"/>
<dbReference type="Proteomes" id="UP000251670">
    <property type="component" value="Unassembled WGS sequence"/>
</dbReference>
<evidence type="ECO:0000313" key="4">
    <source>
        <dbReference type="Proteomes" id="UP000251670"/>
    </source>
</evidence>
<sequence>MKKLFTLLLLIFLAKINAQIYSGEVFLRDNSILYLNQVYVTNLNTQRTVLADYNGNFNVPANPGDVIRFTSIVTERKDIKMTPQLLAQKNLVELKIAYYEIQEIVLSRFKPTGNLRYDVNSLRKEDKALAIKKVIGLPEPKGDGTPPELPVAGLRDGGLTFSLESIYDMLSGERKKKQRFQAYERMNSSVTQVKNYLGKDYFAKFKIPENLIDNFLQFVYTSENIQPYILAGNFEAIKIPIEKYMPIYQKRLRNSHLQEVVAPQQTQQALQTEK</sequence>
<gene>
    <name evidence="2" type="ORF">NCTC13492_03446</name>
    <name evidence="1" type="ORF">SAMN05421542_3624</name>
</gene>
<protein>
    <submittedName>
        <fullName evidence="2">Uncharacterized protein</fullName>
    </submittedName>
</protein>
<dbReference type="OrthoDB" id="1271345at2"/>
<reference evidence="1 3" key="1">
    <citation type="submission" date="2016-10" db="EMBL/GenBank/DDBJ databases">
        <authorList>
            <person name="Varghese N."/>
            <person name="Submissions S."/>
        </authorList>
    </citation>
    <scope>NUCLEOTIDE SEQUENCE [LARGE SCALE GENOMIC DNA]</scope>
    <source>
        <strain evidence="1 3">DSM 19299</strain>
    </source>
</reference>
<dbReference type="EMBL" id="FNEG01000006">
    <property type="protein sequence ID" value="SDJ51055.1"/>
    <property type="molecule type" value="Genomic_DNA"/>
</dbReference>
<keyword evidence="3" id="KW-1185">Reference proteome</keyword>
<accession>A0A2X2WST0</accession>
<dbReference type="EMBL" id="UAWB01000012">
    <property type="protein sequence ID" value="SQB46372.1"/>
    <property type="molecule type" value="Genomic_DNA"/>
</dbReference>
<reference evidence="2 4" key="2">
    <citation type="submission" date="2018-06" db="EMBL/GenBank/DDBJ databases">
        <authorList>
            <consortium name="Pathogen Informatics"/>
            <person name="Doyle S."/>
        </authorList>
    </citation>
    <scope>NUCLEOTIDE SEQUENCE [LARGE SCALE GENOMIC DNA]</scope>
    <source>
        <strain evidence="2 4">NCTC13492</strain>
    </source>
</reference>
<dbReference type="Proteomes" id="UP000199426">
    <property type="component" value="Unassembled WGS sequence"/>
</dbReference>
<name>A0A2X2WST0_CHRJE</name>